<gene>
    <name evidence="2" type="ORF">FOYG_16460</name>
</gene>
<dbReference type="OrthoDB" id="5055422at2759"/>
<protein>
    <submittedName>
        <fullName evidence="2">Uncharacterized protein</fullName>
    </submittedName>
</protein>
<reference evidence="2 3" key="1">
    <citation type="submission" date="2011-06" db="EMBL/GenBank/DDBJ databases">
        <title>The Genome Sequence of Fusarium oxysporum FOSC 3-a.</title>
        <authorList>
            <consortium name="The Broad Institute Genome Sequencing Platform"/>
            <person name="Ma L.-J."/>
            <person name="Gale L.R."/>
            <person name="Schwartz D.C."/>
            <person name="Zhou S."/>
            <person name="Corby-Kistler H."/>
            <person name="Young S.K."/>
            <person name="Zeng Q."/>
            <person name="Gargeya S."/>
            <person name="Fitzgerald M."/>
            <person name="Haas B."/>
            <person name="Abouelleil A."/>
            <person name="Alvarado L."/>
            <person name="Arachchi H.M."/>
            <person name="Berlin A."/>
            <person name="Brown A."/>
            <person name="Chapman S.B."/>
            <person name="Chen Z."/>
            <person name="Dunbar C."/>
            <person name="Freedman E."/>
            <person name="Gearin G."/>
            <person name="Gellesch M."/>
            <person name="Goldberg J."/>
            <person name="Griggs A."/>
            <person name="Gujja S."/>
            <person name="Heiman D."/>
            <person name="Howarth C."/>
            <person name="Larson L."/>
            <person name="Lui A."/>
            <person name="MacDonald P.J.P."/>
            <person name="Mehta T."/>
            <person name="Montmayeur A."/>
            <person name="Murphy C."/>
            <person name="Neiman D."/>
            <person name="Pearson M."/>
            <person name="Priest M."/>
            <person name="Roberts A."/>
            <person name="Saif S."/>
            <person name="Shea T."/>
            <person name="Shenoy N."/>
            <person name="Sisk P."/>
            <person name="Stolte C."/>
            <person name="Sykes S."/>
            <person name="Wortman J."/>
            <person name="Nusbaum C."/>
            <person name="Birren B."/>
        </authorList>
    </citation>
    <scope>NUCLEOTIDE SEQUENCE [LARGE SCALE GENOMIC DNA]</scope>
    <source>
        <strain evidence="3">FOSC 3-a</strain>
    </source>
</reference>
<dbReference type="HOGENOM" id="CLU_1917127_0_0_1"/>
<feature type="compositionally biased region" description="Basic and acidic residues" evidence="1">
    <location>
        <begin position="110"/>
        <end position="121"/>
    </location>
</feature>
<accession>W9HE41</accession>
<name>W9HE41_FUSOX</name>
<feature type="region of interest" description="Disordered" evidence="1">
    <location>
        <begin position="20"/>
        <end position="39"/>
    </location>
</feature>
<dbReference type="EMBL" id="JH717850">
    <property type="protein sequence ID" value="EWY80487.1"/>
    <property type="molecule type" value="Genomic_DNA"/>
</dbReference>
<dbReference type="AlphaFoldDB" id="W9HE41"/>
<evidence type="ECO:0000313" key="3">
    <source>
        <dbReference type="Proteomes" id="UP000030753"/>
    </source>
</evidence>
<proteinExistence type="predicted"/>
<dbReference type="Proteomes" id="UP000030753">
    <property type="component" value="Unassembled WGS sequence"/>
</dbReference>
<feature type="region of interest" description="Disordered" evidence="1">
    <location>
        <begin position="71"/>
        <end position="132"/>
    </location>
</feature>
<sequence length="132" mass="14829">MRFPLGLCTKLTRTTGVTRADNNNLDKLSKAHHESPPYITEATRAHPEEGLRHRAQKMHHLIQLLTNTRVHDLYPPAKLPPHTGTDRSGMIEENDHDNPDHHIKHGSKANIEHGGDSKADTEQDTEDNSPTD</sequence>
<evidence type="ECO:0000256" key="1">
    <source>
        <dbReference type="SAM" id="MobiDB-lite"/>
    </source>
</evidence>
<feature type="compositionally biased region" description="Acidic residues" evidence="1">
    <location>
        <begin position="122"/>
        <end position="132"/>
    </location>
</feature>
<organism evidence="2 3">
    <name type="scientific">Fusarium oxysporum NRRL 32931</name>
    <dbReference type="NCBI Taxonomy" id="660029"/>
    <lineage>
        <taxon>Eukaryota</taxon>
        <taxon>Fungi</taxon>
        <taxon>Dikarya</taxon>
        <taxon>Ascomycota</taxon>
        <taxon>Pezizomycotina</taxon>
        <taxon>Sordariomycetes</taxon>
        <taxon>Hypocreomycetidae</taxon>
        <taxon>Hypocreales</taxon>
        <taxon>Nectriaceae</taxon>
        <taxon>Fusarium</taxon>
        <taxon>Fusarium oxysporum species complex</taxon>
    </lineage>
</organism>
<evidence type="ECO:0000313" key="2">
    <source>
        <dbReference type="EMBL" id="EWY80487.1"/>
    </source>
</evidence>